<protein>
    <submittedName>
        <fullName evidence="4">Thioester reductase domain-containing protein</fullName>
    </submittedName>
</protein>
<dbReference type="OrthoDB" id="9804595at2"/>
<sequence length="389" mass="43323">MTNLASAPAYGRPGVLLTGATGFLGGYLLKELVERTEMPIYCLTRSDGTLGARARLMDNLHFLFGADAVEAWPLERIAIVEGDLAKERFGLSEAGYAELAERTGAVFHAAAMLWHFGKLEQFLKVNVQGTENLLAFCSAGMPKTLNHISTLAVSGRRCDNPKNLFTEADFHESMECPNVYVETKYEAEKRLRPAMLAGHAVRIFRPGFIMGDSKTGRFKKHITSDAQYLHLQGHIFMRTAPPLYDDDYMDLTPVDYAAAAIVHIAFQPDTPPGTYHVCNPQPILKSQIWDIIRDYGFPVRTVPAERYLEEVLDSDDELFLRGLQSVIVYLGDYEKSPAIFDASETLRRLKGSGISCPPPDPALLRRYLNYCVDIGFLPHPSTLGGLEWS</sequence>
<accession>E5Y549</accession>
<dbReference type="SUPFAM" id="SSF51735">
    <property type="entry name" value="NAD(P)-binding Rossmann-fold domains"/>
    <property type="match status" value="1"/>
</dbReference>
<feature type="domain" description="Thioester reductase (TE)" evidence="3">
    <location>
        <begin position="17"/>
        <end position="261"/>
    </location>
</feature>
<dbReference type="HOGENOM" id="CLU_000022_76_1_7"/>
<reference evidence="4 5" key="1">
    <citation type="submission" date="2010-10" db="EMBL/GenBank/DDBJ databases">
        <authorList>
            <consortium name="The Broad Institute Genome Sequencing Platform"/>
            <person name="Ward D."/>
            <person name="Earl A."/>
            <person name="Feldgarden M."/>
            <person name="Young S.K."/>
            <person name="Gargeya S."/>
            <person name="Zeng Q."/>
            <person name="Alvarado L."/>
            <person name="Berlin A."/>
            <person name="Bochicchio J."/>
            <person name="Chapman S.B."/>
            <person name="Chen Z."/>
            <person name="Freedman E."/>
            <person name="Gellesch M."/>
            <person name="Goldberg J."/>
            <person name="Griggs A."/>
            <person name="Gujja S."/>
            <person name="Heilman E."/>
            <person name="Heiman D."/>
            <person name="Howarth C."/>
            <person name="Mehta T."/>
            <person name="Neiman D."/>
            <person name="Pearson M."/>
            <person name="Roberts A."/>
            <person name="Saif S."/>
            <person name="Shea T."/>
            <person name="Shenoy N."/>
            <person name="Sisk P."/>
            <person name="Stolte C."/>
            <person name="Sykes S."/>
            <person name="White J."/>
            <person name="Yandava C."/>
            <person name="Allen-Vercoe E."/>
            <person name="Sibley C."/>
            <person name="Ambrose C.E."/>
            <person name="Strauss J."/>
            <person name="Daigneault M."/>
            <person name="Haas B."/>
            <person name="Nusbaum C."/>
            <person name="Birren B."/>
        </authorList>
    </citation>
    <scope>NUCLEOTIDE SEQUENCE [LARGE SCALE GENOMIC DNA]</scope>
    <source>
        <strain evidence="4 5">3_1_6</strain>
    </source>
</reference>
<dbReference type="Pfam" id="PF07993">
    <property type="entry name" value="NAD_binding_4"/>
    <property type="match status" value="1"/>
</dbReference>
<dbReference type="eggNOG" id="COG3320">
    <property type="taxonomic scope" value="Bacteria"/>
</dbReference>
<name>E5Y549_BILW3</name>
<evidence type="ECO:0000313" key="4">
    <source>
        <dbReference type="EMBL" id="EFV44816.1"/>
    </source>
</evidence>
<dbReference type="NCBIfam" id="TIGR01746">
    <property type="entry name" value="Thioester-redct"/>
    <property type="match status" value="1"/>
</dbReference>
<keyword evidence="1" id="KW-0596">Phosphopantetheine</keyword>
<dbReference type="PANTHER" id="PTHR44845:SF6">
    <property type="entry name" value="BETA-ALANINE-ACTIVATING ENZYME"/>
    <property type="match status" value="1"/>
</dbReference>
<dbReference type="InterPro" id="IPR036291">
    <property type="entry name" value="NAD(P)-bd_dom_sf"/>
</dbReference>
<dbReference type="STRING" id="563192.HMPREF0179_01312"/>
<dbReference type="AlphaFoldDB" id="E5Y549"/>
<evidence type="ECO:0000256" key="2">
    <source>
        <dbReference type="ARBA" id="ARBA00022553"/>
    </source>
</evidence>
<dbReference type="PANTHER" id="PTHR44845">
    <property type="entry name" value="CARRIER DOMAIN-CONTAINING PROTEIN"/>
    <property type="match status" value="1"/>
</dbReference>
<reference evidence="4 5" key="2">
    <citation type="submission" date="2013-04" db="EMBL/GenBank/DDBJ databases">
        <title>The Genome Sequence of Bilophila wadsworthia 3_1_6.</title>
        <authorList>
            <consortium name="The Broad Institute Genomics Platform"/>
            <person name="Earl A."/>
            <person name="Ward D."/>
            <person name="Feldgarden M."/>
            <person name="Gevers D."/>
            <person name="Sibley C."/>
            <person name="Strauss J."/>
            <person name="Allen-Vercoe E."/>
            <person name="Walker B."/>
            <person name="Young S."/>
            <person name="Zeng Q."/>
            <person name="Gargeya S."/>
            <person name="Fitzgerald M."/>
            <person name="Haas B."/>
            <person name="Abouelleil A."/>
            <person name="Allen A.W."/>
            <person name="Alvarado L."/>
            <person name="Arachchi H.M."/>
            <person name="Berlin A.M."/>
            <person name="Chapman S.B."/>
            <person name="Gainer-Dewar J."/>
            <person name="Goldberg J."/>
            <person name="Griggs A."/>
            <person name="Gujja S."/>
            <person name="Hansen M."/>
            <person name="Howarth C."/>
            <person name="Imamovic A."/>
            <person name="Ireland A."/>
            <person name="Larimer J."/>
            <person name="McCowan C."/>
            <person name="Murphy C."/>
            <person name="Pearson M."/>
            <person name="Poon T.W."/>
            <person name="Priest M."/>
            <person name="Roberts A."/>
            <person name="Saif S."/>
            <person name="Shea T."/>
            <person name="Sisk P."/>
            <person name="Sykes S."/>
            <person name="Wortman J."/>
            <person name="Nusbaum C."/>
            <person name="Birren B."/>
        </authorList>
    </citation>
    <scope>NUCLEOTIDE SEQUENCE [LARGE SCALE GENOMIC DNA]</scope>
    <source>
        <strain evidence="4 5">3_1_6</strain>
    </source>
</reference>
<proteinExistence type="predicted"/>
<dbReference type="InterPro" id="IPR010080">
    <property type="entry name" value="Thioester_reductase-like_dom"/>
</dbReference>
<evidence type="ECO:0000313" key="5">
    <source>
        <dbReference type="Proteomes" id="UP000006034"/>
    </source>
</evidence>
<dbReference type="GeneID" id="78086441"/>
<keyword evidence="5" id="KW-1185">Reference proteome</keyword>
<comment type="caution">
    <text evidence="4">The sequence shown here is derived from an EMBL/GenBank/DDBJ whole genome shotgun (WGS) entry which is preliminary data.</text>
</comment>
<dbReference type="Proteomes" id="UP000006034">
    <property type="component" value="Unassembled WGS sequence"/>
</dbReference>
<dbReference type="EMBL" id="ADCP02000001">
    <property type="protein sequence ID" value="EFV44816.1"/>
    <property type="molecule type" value="Genomic_DNA"/>
</dbReference>
<dbReference type="InterPro" id="IPR013120">
    <property type="entry name" value="FAR_NAD-bd"/>
</dbReference>
<gene>
    <name evidence="4" type="ORF">HMPREF0179_01312</name>
</gene>
<dbReference type="Gene3D" id="3.40.50.720">
    <property type="entry name" value="NAD(P)-binding Rossmann-like Domain"/>
    <property type="match status" value="1"/>
</dbReference>
<evidence type="ECO:0000259" key="3">
    <source>
        <dbReference type="Pfam" id="PF07993"/>
    </source>
</evidence>
<evidence type="ECO:0000256" key="1">
    <source>
        <dbReference type="ARBA" id="ARBA00022450"/>
    </source>
</evidence>
<dbReference type="RefSeq" id="WP_005026361.1">
    <property type="nucleotide sequence ID" value="NZ_KE150238.1"/>
</dbReference>
<organism evidence="4 5">
    <name type="scientific">Bilophila wadsworthia (strain 3_1_6)</name>
    <dbReference type="NCBI Taxonomy" id="563192"/>
    <lineage>
        <taxon>Bacteria</taxon>
        <taxon>Pseudomonadati</taxon>
        <taxon>Thermodesulfobacteriota</taxon>
        <taxon>Desulfovibrionia</taxon>
        <taxon>Desulfovibrionales</taxon>
        <taxon>Desulfovibrionaceae</taxon>
        <taxon>Bilophila</taxon>
    </lineage>
</organism>
<keyword evidence="2" id="KW-0597">Phosphoprotein</keyword>